<comment type="caution">
    <text evidence="1">The sequence shown here is derived from an EMBL/GenBank/DDBJ whole genome shotgun (WGS) entry which is preliminary data.</text>
</comment>
<evidence type="ECO:0000313" key="2">
    <source>
        <dbReference type="Proteomes" id="UP000193685"/>
    </source>
</evidence>
<name>A0A1Y2FLH2_PROLT</name>
<organism evidence="1 2">
    <name type="scientific">Protomyces lactucae-debilis</name>
    <dbReference type="NCBI Taxonomy" id="2754530"/>
    <lineage>
        <taxon>Eukaryota</taxon>
        <taxon>Fungi</taxon>
        <taxon>Dikarya</taxon>
        <taxon>Ascomycota</taxon>
        <taxon>Taphrinomycotina</taxon>
        <taxon>Taphrinomycetes</taxon>
        <taxon>Taphrinales</taxon>
        <taxon>Protomycetaceae</taxon>
        <taxon>Protomyces</taxon>
    </lineage>
</organism>
<dbReference type="AlphaFoldDB" id="A0A1Y2FLH2"/>
<sequence length="329" mass="37756">MLSRTCKNATSRTFWEVLLQMAILFPAGSRLFVTYLSFPCETSAVHRNPVNLFDWVNRFDDQIFRTANQQSLEDCYEASFTFIKTIRVFASWSPKDCFMACTNHFLELSQAVDHHVDTPNGRYCLARLDICYKDSSATLMNACLAGNELNYCPETHCICTTSVWFASIVKPLRSRSADFRRTLVEPPEGYRTVPICHPDEVDRVLSIAINGFDIDTRPAEEPLWVSVAQVKNYKIFCDAHSVRRQSSVYKELEGVRRGEASICSCVRFDPQEELPFGKYRNHECFTSSKVRVFSSNVTVTTPEDAVKDIPPLIEYIFDESSQWIPQHYL</sequence>
<accession>A0A1Y2FLH2</accession>
<evidence type="ECO:0000313" key="1">
    <source>
        <dbReference type="EMBL" id="ORY84842.1"/>
    </source>
</evidence>
<dbReference type="GeneID" id="63787018"/>
<reference evidence="1 2" key="1">
    <citation type="submission" date="2016-07" db="EMBL/GenBank/DDBJ databases">
        <title>Pervasive Adenine N6-methylation of Active Genes in Fungi.</title>
        <authorList>
            <consortium name="DOE Joint Genome Institute"/>
            <person name="Mondo S.J."/>
            <person name="Dannebaum R.O."/>
            <person name="Kuo R.C."/>
            <person name="Labutti K."/>
            <person name="Haridas S."/>
            <person name="Kuo A."/>
            <person name="Salamov A."/>
            <person name="Ahrendt S.R."/>
            <person name="Lipzen A."/>
            <person name="Sullivan W."/>
            <person name="Andreopoulos W.B."/>
            <person name="Clum A."/>
            <person name="Lindquist E."/>
            <person name="Daum C."/>
            <person name="Ramamoorthy G.K."/>
            <person name="Gryganskyi A."/>
            <person name="Culley D."/>
            <person name="Magnuson J.K."/>
            <person name="James T.Y."/>
            <person name="O'Malley M.A."/>
            <person name="Stajich J.E."/>
            <person name="Spatafora J.W."/>
            <person name="Visel A."/>
            <person name="Grigoriev I.V."/>
        </authorList>
    </citation>
    <scope>NUCLEOTIDE SEQUENCE [LARGE SCALE GENOMIC DNA]</scope>
    <source>
        <strain evidence="1 2">12-1054</strain>
    </source>
</reference>
<dbReference type="RefSeq" id="XP_040726625.1">
    <property type="nucleotide sequence ID" value="XM_040870419.1"/>
</dbReference>
<gene>
    <name evidence="1" type="ORF">BCR37DRAFT_386211</name>
</gene>
<proteinExistence type="predicted"/>
<dbReference type="EMBL" id="MCFI01000005">
    <property type="protein sequence ID" value="ORY84842.1"/>
    <property type="molecule type" value="Genomic_DNA"/>
</dbReference>
<keyword evidence="2" id="KW-1185">Reference proteome</keyword>
<protein>
    <submittedName>
        <fullName evidence="1">Uncharacterized protein</fullName>
    </submittedName>
</protein>
<dbReference type="Proteomes" id="UP000193685">
    <property type="component" value="Unassembled WGS sequence"/>
</dbReference>